<accession>A0ABM8VZJ4</accession>
<reference evidence="2 3" key="1">
    <citation type="submission" date="2021-06" db="EMBL/GenBank/DDBJ databases">
        <authorList>
            <person name="Kallberg Y."/>
            <person name="Tangrot J."/>
            <person name="Rosling A."/>
        </authorList>
    </citation>
    <scope>NUCLEOTIDE SEQUENCE [LARGE SCALE GENOMIC DNA]</scope>
    <source>
        <strain evidence="2 3">120-4 pot B 10/14</strain>
    </source>
</reference>
<comment type="caution">
    <text evidence="2">The sequence shown here is derived from an EMBL/GenBank/DDBJ whole genome shotgun (WGS) entry which is preliminary data.</text>
</comment>
<gene>
    <name evidence="2" type="ORF">GMARGA_LOCUS1509</name>
</gene>
<dbReference type="Proteomes" id="UP000789901">
    <property type="component" value="Unassembled WGS sequence"/>
</dbReference>
<name>A0ABM8VZJ4_GIGMA</name>
<dbReference type="EMBL" id="CAJVQB010000398">
    <property type="protein sequence ID" value="CAG8486597.1"/>
    <property type="molecule type" value="Genomic_DNA"/>
</dbReference>
<keyword evidence="3" id="KW-1185">Reference proteome</keyword>
<sequence>MLPSHVLTHDALCKKQAQSLLTFHIIKKKKYIPGFPEGEYVSNSTSSRAGEYCCQFFRGEYMSNVAGSLAEYMEGDNVSKGEYVSNIVGEYAFILTGSSNKEDIFTVAGSLREYMFAAAEEKYVSNATDSLKKSLTVNLCNKIREVSQAENERIKRNILNLSNNINRIHETIQIENEKIERNIADLNNNFNRIHETSKLKMNESKEL</sequence>
<evidence type="ECO:0000313" key="3">
    <source>
        <dbReference type="Proteomes" id="UP000789901"/>
    </source>
</evidence>
<proteinExistence type="predicted"/>
<protein>
    <submittedName>
        <fullName evidence="2">31942_t:CDS:1</fullName>
    </submittedName>
</protein>
<evidence type="ECO:0000313" key="2">
    <source>
        <dbReference type="EMBL" id="CAG8486597.1"/>
    </source>
</evidence>
<evidence type="ECO:0000256" key="1">
    <source>
        <dbReference type="SAM" id="Coils"/>
    </source>
</evidence>
<organism evidence="2 3">
    <name type="scientific">Gigaspora margarita</name>
    <dbReference type="NCBI Taxonomy" id="4874"/>
    <lineage>
        <taxon>Eukaryota</taxon>
        <taxon>Fungi</taxon>
        <taxon>Fungi incertae sedis</taxon>
        <taxon>Mucoromycota</taxon>
        <taxon>Glomeromycotina</taxon>
        <taxon>Glomeromycetes</taxon>
        <taxon>Diversisporales</taxon>
        <taxon>Gigasporaceae</taxon>
        <taxon>Gigaspora</taxon>
    </lineage>
</organism>
<feature type="coiled-coil region" evidence="1">
    <location>
        <begin position="144"/>
        <end position="196"/>
    </location>
</feature>
<keyword evidence="1" id="KW-0175">Coiled coil</keyword>